<evidence type="ECO:0000256" key="5">
    <source>
        <dbReference type="ARBA" id="ARBA00066831"/>
    </source>
</evidence>
<dbReference type="AlphaFoldDB" id="A0A8H7B3T0"/>
<accession>A0A8H7B3T0</accession>
<gene>
    <name evidence="8" type="ORF">GT037_007237</name>
</gene>
<dbReference type="Pfam" id="PF13561">
    <property type="entry name" value="adh_short_C2"/>
    <property type="match status" value="1"/>
</dbReference>
<dbReference type="GeneID" id="62205462"/>
<evidence type="ECO:0000256" key="2">
    <source>
        <dbReference type="ARBA" id="ARBA00022857"/>
    </source>
</evidence>
<evidence type="ECO:0000256" key="3">
    <source>
        <dbReference type="ARBA" id="ARBA00023002"/>
    </source>
</evidence>
<dbReference type="InterPro" id="IPR036389">
    <property type="entry name" value="RNase_III_sf"/>
</dbReference>
<dbReference type="GO" id="GO:0047038">
    <property type="term" value="F:D-arabinitol 2-dehydrogenase activity"/>
    <property type="evidence" value="ECO:0007669"/>
    <property type="project" value="UniProtKB-EC"/>
</dbReference>
<evidence type="ECO:0000313" key="9">
    <source>
        <dbReference type="Proteomes" id="UP000596902"/>
    </source>
</evidence>
<keyword evidence="9" id="KW-1185">Reference proteome</keyword>
<dbReference type="PROSITE" id="PS00061">
    <property type="entry name" value="ADH_SHORT"/>
    <property type="match status" value="1"/>
</dbReference>
<dbReference type="InterPro" id="IPR020904">
    <property type="entry name" value="Sc_DH/Rdtase_CS"/>
</dbReference>
<evidence type="ECO:0000256" key="1">
    <source>
        <dbReference type="ARBA" id="ARBA00006484"/>
    </source>
</evidence>
<dbReference type="EC" id="1.1.1.250" evidence="5"/>
<evidence type="ECO:0000259" key="7">
    <source>
        <dbReference type="PROSITE" id="PS50142"/>
    </source>
</evidence>
<dbReference type="GO" id="GO:0006396">
    <property type="term" value="P:RNA processing"/>
    <property type="evidence" value="ECO:0007669"/>
    <property type="project" value="InterPro"/>
</dbReference>
<dbReference type="EMBL" id="JAAABM010000010">
    <property type="protein sequence ID" value="KAF7674477.1"/>
    <property type="molecule type" value="Genomic_DNA"/>
</dbReference>
<dbReference type="InterPro" id="IPR000999">
    <property type="entry name" value="RNase_III_dom"/>
</dbReference>
<dbReference type="Gene3D" id="3.40.50.720">
    <property type="entry name" value="NAD(P)-binding Rossmann-like Domain"/>
    <property type="match status" value="1"/>
</dbReference>
<dbReference type="InterPro" id="IPR036291">
    <property type="entry name" value="NAD(P)-bd_dom_sf"/>
</dbReference>
<protein>
    <recommendedName>
        <fullName evidence="6">D-arabinitol 2-dehydrogenase [ribulose-forming]</fullName>
        <ecNumber evidence="5">1.1.1.250</ecNumber>
    </recommendedName>
</protein>
<dbReference type="Proteomes" id="UP000596902">
    <property type="component" value="Unassembled WGS sequence"/>
</dbReference>
<dbReference type="Gene3D" id="1.10.1520.10">
    <property type="entry name" value="Ribonuclease III domain"/>
    <property type="match status" value="1"/>
</dbReference>
<dbReference type="FunFam" id="3.40.50.720:FF:000240">
    <property type="entry name" value="SDR family oxidoreductase"/>
    <property type="match status" value="1"/>
</dbReference>
<keyword evidence="3" id="KW-0560">Oxidoreductase</keyword>
<dbReference type="InterPro" id="IPR002347">
    <property type="entry name" value="SDR_fam"/>
</dbReference>
<evidence type="ECO:0000256" key="4">
    <source>
        <dbReference type="ARBA" id="ARBA00060719"/>
    </source>
</evidence>
<dbReference type="PRINTS" id="PR00081">
    <property type="entry name" value="GDHRDH"/>
</dbReference>
<dbReference type="CDD" id="cd00593">
    <property type="entry name" value="RIBOc"/>
    <property type="match status" value="1"/>
</dbReference>
<evidence type="ECO:0000313" key="8">
    <source>
        <dbReference type="EMBL" id="KAF7674477.1"/>
    </source>
</evidence>
<name>A0A8H7B3T0_9PLEO</name>
<proteinExistence type="inferred from homology"/>
<dbReference type="PANTHER" id="PTHR43008">
    <property type="entry name" value="BENZIL REDUCTASE"/>
    <property type="match status" value="1"/>
</dbReference>
<dbReference type="GO" id="GO:0005975">
    <property type="term" value="P:carbohydrate metabolic process"/>
    <property type="evidence" value="ECO:0007669"/>
    <property type="project" value="UniProtKB-ARBA"/>
</dbReference>
<dbReference type="SUPFAM" id="SSF69065">
    <property type="entry name" value="RNase III domain-like"/>
    <property type="match status" value="1"/>
</dbReference>
<dbReference type="SMART" id="SM00535">
    <property type="entry name" value="RIBOc"/>
    <property type="match status" value="1"/>
</dbReference>
<feature type="domain" description="RNase III" evidence="7">
    <location>
        <begin position="9"/>
        <end position="142"/>
    </location>
</feature>
<comment type="similarity">
    <text evidence="1">Belongs to the short-chain dehydrogenases/reductases (SDR) family.</text>
</comment>
<reference evidence="8" key="2">
    <citation type="submission" date="2020-08" db="EMBL/GenBank/DDBJ databases">
        <title>Draft Genome Sequence of Cumin Blight Pathogen Alternaria burnsii.</title>
        <authorList>
            <person name="Feng Z."/>
        </authorList>
    </citation>
    <scope>NUCLEOTIDE SEQUENCE</scope>
    <source>
        <strain evidence="8">CBS107.38</strain>
    </source>
</reference>
<dbReference type="PROSITE" id="PS50142">
    <property type="entry name" value="RNASE_3_2"/>
    <property type="match status" value="1"/>
</dbReference>
<keyword evidence="2" id="KW-0521">NADP</keyword>
<dbReference type="SUPFAM" id="SSF51735">
    <property type="entry name" value="NAD(P)-binding Rossmann-fold domains"/>
    <property type="match status" value="1"/>
</dbReference>
<reference evidence="8" key="1">
    <citation type="submission" date="2020-01" db="EMBL/GenBank/DDBJ databases">
        <authorList>
            <person name="Feng Z.H.Z."/>
        </authorList>
    </citation>
    <scope>NUCLEOTIDE SEQUENCE</scope>
    <source>
        <strain evidence="8">CBS107.38</strain>
    </source>
</reference>
<sequence length="447" mass="48415">MLPQVESKAVDIETSLQYTFTDKRIAVEAVQMAAPKIACLHKNNFEGLDNNKRLSVLGDAVLAKVLCSAWYEARSSTGRVHSQAQWTQLRNETLSNDALARRGYQAGLDRCVIVADSTPAVSPKMVATTLEALIGAVYQDGGDDAVHRVMRSLGFFEHTLLTNVDPSSSIYTHRAAFRPTLPAFSLADKTAVITGGARGLGLAMSRSLVLSGANLAIVDIHKAEATQRAMEITQEFRHLHSGQPVPKITTHYADVGKKSEVDQSIREVLGAHDEITNLVTCAGYCQNVEAIEMTPEQIKTMLGVNLEGTFYCATEIARYLMARNKPGNMIFIGSISGSIVNVPQPQAMYNSSKAAVRHLAASLAVEWASKGIRVNCLSPGYMITEQAMKAQILVDNPNLKAEWESKIPQGHMGPPEELMGTVAFLASDASSYITGQEIKVDGGYTVC</sequence>
<dbReference type="RefSeq" id="XP_038784772.1">
    <property type="nucleotide sequence ID" value="XM_038932284.1"/>
</dbReference>
<evidence type="ECO:0000256" key="6">
    <source>
        <dbReference type="ARBA" id="ARBA00070881"/>
    </source>
</evidence>
<dbReference type="GO" id="GO:0004525">
    <property type="term" value="F:ribonuclease III activity"/>
    <property type="evidence" value="ECO:0007669"/>
    <property type="project" value="InterPro"/>
</dbReference>
<dbReference type="GO" id="GO:0050664">
    <property type="term" value="F:oxidoreductase activity, acting on NAD(P)H, oxygen as acceptor"/>
    <property type="evidence" value="ECO:0007669"/>
    <property type="project" value="TreeGrafter"/>
</dbReference>
<comment type="pathway">
    <text evidence="4">Carbohydrate metabolism; D-arabinitol metabolism.</text>
</comment>
<dbReference type="Pfam" id="PF14622">
    <property type="entry name" value="Ribonucleas_3_3"/>
    <property type="match status" value="1"/>
</dbReference>
<comment type="caution">
    <text evidence="8">The sequence shown here is derived from an EMBL/GenBank/DDBJ whole genome shotgun (WGS) entry which is preliminary data.</text>
</comment>
<organism evidence="8 9">
    <name type="scientific">Alternaria burnsii</name>
    <dbReference type="NCBI Taxonomy" id="1187904"/>
    <lineage>
        <taxon>Eukaryota</taxon>
        <taxon>Fungi</taxon>
        <taxon>Dikarya</taxon>
        <taxon>Ascomycota</taxon>
        <taxon>Pezizomycotina</taxon>
        <taxon>Dothideomycetes</taxon>
        <taxon>Pleosporomycetidae</taxon>
        <taxon>Pleosporales</taxon>
        <taxon>Pleosporineae</taxon>
        <taxon>Pleosporaceae</taxon>
        <taxon>Alternaria</taxon>
        <taxon>Alternaria sect. Alternaria</taxon>
    </lineage>
</organism>
<dbReference type="PANTHER" id="PTHR43008:SF14">
    <property type="entry name" value="DEHYDROGENASE ARBD, PUTATIVE-RELATED"/>
    <property type="match status" value="1"/>
</dbReference>